<organism evidence="1 2">
    <name type="scientific">Actinomarinicola tropica</name>
    <dbReference type="NCBI Taxonomy" id="2789776"/>
    <lineage>
        <taxon>Bacteria</taxon>
        <taxon>Bacillati</taxon>
        <taxon>Actinomycetota</taxon>
        <taxon>Acidimicrobiia</taxon>
        <taxon>Acidimicrobiales</taxon>
        <taxon>Iamiaceae</taxon>
        <taxon>Actinomarinicola</taxon>
    </lineage>
</organism>
<protein>
    <submittedName>
        <fullName evidence="1">Alpha/beta fold hydrolase</fullName>
    </submittedName>
</protein>
<dbReference type="EMBL" id="CP045851">
    <property type="protein sequence ID" value="QGG94960.1"/>
    <property type="molecule type" value="Genomic_DNA"/>
</dbReference>
<dbReference type="InterPro" id="IPR029058">
    <property type="entry name" value="AB_hydrolase_fold"/>
</dbReference>
<accession>A0A5Q2RM70</accession>
<evidence type="ECO:0000313" key="1">
    <source>
        <dbReference type="EMBL" id="QGG94960.1"/>
    </source>
</evidence>
<sequence length="270" mass="29644">MNDPGGAPMESIEETVTEGVVRRRFDLEVEGRQVPGIRWAPEGAEPTATILVGHGGFQSKEAPNIVEMAAQLAHECGYATIALDAPGHGERRTEEQIRQQEEVLRRLREGGVDEEMRRGRERVVDEGTRTGSDDSGPARPPRMVREWRALLDALEGSDPATGPYGYWGVSMGARYGIPLVAIEPRIRCAVLGLFGLGPDPAFRATVESITIPLLFLFQYDDELMTPESGLALWAAFGSEEKTMHINPGPHVGIPVFERDASAAFYRRHLG</sequence>
<proteinExistence type="predicted"/>
<keyword evidence="2" id="KW-1185">Reference proteome</keyword>
<dbReference type="AlphaFoldDB" id="A0A5Q2RM70"/>
<evidence type="ECO:0000313" key="2">
    <source>
        <dbReference type="Proteomes" id="UP000334019"/>
    </source>
</evidence>
<reference evidence="1 2" key="1">
    <citation type="submission" date="2019-11" db="EMBL/GenBank/DDBJ databases">
        <authorList>
            <person name="He Y."/>
        </authorList>
    </citation>
    <scope>NUCLEOTIDE SEQUENCE [LARGE SCALE GENOMIC DNA]</scope>
    <source>
        <strain evidence="1 2">SCSIO 58843</strain>
    </source>
</reference>
<dbReference type="GO" id="GO:0016787">
    <property type="term" value="F:hydrolase activity"/>
    <property type="evidence" value="ECO:0007669"/>
    <property type="project" value="UniProtKB-KW"/>
</dbReference>
<gene>
    <name evidence="1" type="ORF">GH723_07465</name>
</gene>
<keyword evidence="1" id="KW-0378">Hydrolase</keyword>
<name>A0A5Q2RM70_9ACTN</name>
<dbReference type="Gene3D" id="3.40.50.1820">
    <property type="entry name" value="alpha/beta hydrolase"/>
    <property type="match status" value="1"/>
</dbReference>
<dbReference type="SUPFAM" id="SSF53474">
    <property type="entry name" value="alpha/beta-Hydrolases"/>
    <property type="match status" value="1"/>
</dbReference>
<dbReference type="Proteomes" id="UP000334019">
    <property type="component" value="Chromosome"/>
</dbReference>
<dbReference type="KEGG" id="atq:GH723_07465"/>